<evidence type="ECO:0000259" key="2">
    <source>
        <dbReference type="SMART" id="SM00436"/>
    </source>
</evidence>
<reference evidence="3" key="1">
    <citation type="submission" date="2023-10" db="EMBL/GenBank/DDBJ databases">
        <authorList>
            <person name="Chen Y."/>
            <person name="Shah S."/>
            <person name="Dougan E. K."/>
            <person name="Thang M."/>
            <person name="Chan C."/>
        </authorList>
    </citation>
    <scope>NUCLEOTIDE SEQUENCE [LARGE SCALE GENOMIC DNA]</scope>
</reference>
<proteinExistence type="inferred from homology"/>
<keyword evidence="1" id="KW-0799">Topoisomerase</keyword>
<comment type="caution">
    <text evidence="3">The sequence shown here is derived from an EMBL/GenBank/DDBJ whole genome shotgun (WGS) entry which is preliminary data.</text>
</comment>
<dbReference type="PANTHER" id="PTHR11390:SF21">
    <property type="entry name" value="DNA TOPOISOMERASE 3-ALPHA"/>
    <property type="match status" value="1"/>
</dbReference>
<dbReference type="InterPro" id="IPR003601">
    <property type="entry name" value="Topo_IA_2"/>
</dbReference>
<comment type="similarity">
    <text evidence="1">Belongs to the type IA topoisomerase family.</text>
</comment>
<dbReference type="InterPro" id="IPR013824">
    <property type="entry name" value="Topo_IA_cen_sub1"/>
</dbReference>
<comment type="function">
    <text evidence="1">Introduces a single-strand break via transesterification at a target site in duplex DNA. Releases the supercoiling and torsional tension of DNA introduced during the DNA replication and transcription by transiently cleaving and rejoining one strand of the DNA duplex. The scissile phosphodiester is attacked by the catalytic tyrosine of the enzyme, resulting in the formation of a DNA-(5'-phosphotyrosyl)-enzyme intermediate and the expulsion of a 3'-OH DNA strand.</text>
</comment>
<organism evidence="3 4">
    <name type="scientific">Prorocentrum cordatum</name>
    <dbReference type="NCBI Taxonomy" id="2364126"/>
    <lineage>
        <taxon>Eukaryota</taxon>
        <taxon>Sar</taxon>
        <taxon>Alveolata</taxon>
        <taxon>Dinophyceae</taxon>
        <taxon>Prorocentrales</taxon>
        <taxon>Prorocentraceae</taxon>
        <taxon>Prorocentrum</taxon>
    </lineage>
</organism>
<dbReference type="Gene3D" id="3.40.50.140">
    <property type="match status" value="1"/>
</dbReference>
<comment type="catalytic activity">
    <reaction evidence="1">
        <text>ATP-independent breakage of single-stranded DNA, followed by passage and rejoining.</text>
        <dbReference type="EC" id="5.6.2.1"/>
    </reaction>
</comment>
<dbReference type="PANTHER" id="PTHR11390">
    <property type="entry name" value="PROKARYOTIC DNA TOPOISOMERASE"/>
    <property type="match status" value="1"/>
</dbReference>
<feature type="non-terminal residue" evidence="3">
    <location>
        <position position="1"/>
    </location>
</feature>
<evidence type="ECO:0000313" key="4">
    <source>
        <dbReference type="Proteomes" id="UP001189429"/>
    </source>
</evidence>
<keyword evidence="4" id="KW-1185">Reference proteome</keyword>
<dbReference type="EC" id="5.6.2.1" evidence="1"/>
<dbReference type="InterPro" id="IPR006171">
    <property type="entry name" value="TOPRIM_dom"/>
</dbReference>
<dbReference type="Pfam" id="PF01751">
    <property type="entry name" value="Toprim"/>
    <property type="match status" value="1"/>
</dbReference>
<keyword evidence="1" id="KW-0238">DNA-binding</keyword>
<dbReference type="Proteomes" id="UP001189429">
    <property type="component" value="Unassembled WGS sequence"/>
</dbReference>
<dbReference type="SMART" id="SM00436">
    <property type="entry name" value="TOP1Bc"/>
    <property type="match status" value="1"/>
</dbReference>
<gene>
    <name evidence="3" type="ORF">PCOR1329_LOCUS10880</name>
</gene>
<dbReference type="SUPFAM" id="SSF56712">
    <property type="entry name" value="Prokaryotic type I DNA topoisomerase"/>
    <property type="match status" value="1"/>
</dbReference>
<evidence type="ECO:0000313" key="3">
    <source>
        <dbReference type="EMBL" id="CAK0803916.1"/>
    </source>
</evidence>
<protein>
    <recommendedName>
        <fullName evidence="1">DNA topoisomerase</fullName>
        <ecNumber evidence="1">5.6.2.1</ecNumber>
    </recommendedName>
</protein>
<name>A0ABN9QGE3_9DINO</name>
<dbReference type="InterPro" id="IPR000380">
    <property type="entry name" value="Topo_IA"/>
</dbReference>
<accession>A0ABN9QGE3</accession>
<evidence type="ECO:0000256" key="1">
    <source>
        <dbReference type="RuleBase" id="RU362092"/>
    </source>
</evidence>
<keyword evidence="1" id="KW-0413">Isomerase</keyword>
<sequence>EGAEPSAADVRVRGLVRAGTGPLEKCRIIVTSTIGHIFGLDFDQRWGDLAEMFHAPVKKTIESHVAKNRVVEHIQELAGESEYMALWLDCDREGENICFEVSSICGTISADNVYRAHFSALTEPEIKQAFRSLGRPDKHLAMAVDARQELDLKIGCIFTRLMTRTFLDSAKDLRCRRQGSSMLSITLGQLVLAVSLGVGLGAPCCQGTNGSGSAGGARRAAGPSA</sequence>
<dbReference type="EMBL" id="CAUYUJ010003112">
    <property type="protein sequence ID" value="CAK0803916.1"/>
    <property type="molecule type" value="Genomic_DNA"/>
</dbReference>
<dbReference type="Gene3D" id="1.10.460.10">
    <property type="entry name" value="Topoisomerase I, domain 2"/>
    <property type="match status" value="1"/>
</dbReference>
<dbReference type="InterPro" id="IPR023405">
    <property type="entry name" value="Topo_IA_core_domain"/>
</dbReference>
<feature type="domain" description="DNA topoisomerase type IA" evidence="2">
    <location>
        <begin position="112"/>
        <end position="183"/>
    </location>
</feature>